<dbReference type="InterPro" id="IPR052704">
    <property type="entry name" value="ECF_Sigma-70_Domain"/>
</dbReference>
<dbReference type="Pfam" id="PF04542">
    <property type="entry name" value="Sigma70_r2"/>
    <property type="match status" value="1"/>
</dbReference>
<protein>
    <submittedName>
        <fullName evidence="3">RNA polymerase subunit sigma</fullName>
    </submittedName>
</protein>
<proteinExistence type="predicted"/>
<dbReference type="PANTHER" id="PTHR30173">
    <property type="entry name" value="SIGMA 19 FACTOR"/>
    <property type="match status" value="1"/>
</dbReference>
<dbReference type="PANTHER" id="PTHR30173:SF36">
    <property type="entry name" value="ECF RNA POLYMERASE SIGMA FACTOR SIGJ"/>
    <property type="match status" value="1"/>
</dbReference>
<dbReference type="InterPro" id="IPR014284">
    <property type="entry name" value="RNA_pol_sigma-70_dom"/>
</dbReference>
<dbReference type="GO" id="GO:0016987">
    <property type="term" value="F:sigma factor activity"/>
    <property type="evidence" value="ECO:0007669"/>
    <property type="project" value="InterPro"/>
</dbReference>
<dbReference type="Gene3D" id="1.10.1740.10">
    <property type="match status" value="1"/>
</dbReference>
<accession>A0A2N0BK35</accession>
<dbReference type="NCBIfam" id="TIGR02937">
    <property type="entry name" value="sigma70-ECF"/>
    <property type="match status" value="1"/>
</dbReference>
<reference evidence="3" key="1">
    <citation type="submission" date="2017-07" db="EMBL/GenBank/DDBJ databases">
        <title>Leptospira spp. isolated from tropical soils.</title>
        <authorList>
            <person name="Thibeaux R."/>
            <person name="Iraola G."/>
            <person name="Ferres I."/>
            <person name="Bierque E."/>
            <person name="Girault D."/>
            <person name="Soupe-Gilbert M.-E."/>
            <person name="Picardeau M."/>
            <person name="Goarant C."/>
        </authorList>
    </citation>
    <scope>NUCLEOTIDE SEQUENCE [LARGE SCALE GENOMIC DNA]</scope>
    <source>
        <strain evidence="3">ATI7-C-A5</strain>
    </source>
</reference>
<dbReference type="InterPro" id="IPR036388">
    <property type="entry name" value="WH-like_DNA-bd_sf"/>
</dbReference>
<name>A0A2N0BK35_9LEPT</name>
<dbReference type="SUPFAM" id="SSF88946">
    <property type="entry name" value="Sigma2 domain of RNA polymerase sigma factors"/>
    <property type="match status" value="1"/>
</dbReference>
<comment type="caution">
    <text evidence="3">The sequence shown here is derived from an EMBL/GenBank/DDBJ whole genome shotgun (WGS) entry which is preliminary data.</text>
</comment>
<gene>
    <name evidence="3" type="ORF">CH379_05275</name>
</gene>
<dbReference type="InterPro" id="IPR013324">
    <property type="entry name" value="RNA_pol_sigma_r3/r4-like"/>
</dbReference>
<dbReference type="Pfam" id="PF08281">
    <property type="entry name" value="Sigma70_r4_2"/>
    <property type="match status" value="1"/>
</dbReference>
<dbReference type="InterPro" id="IPR013249">
    <property type="entry name" value="RNA_pol_sigma70_r4_t2"/>
</dbReference>
<dbReference type="GO" id="GO:0006352">
    <property type="term" value="P:DNA-templated transcription initiation"/>
    <property type="evidence" value="ECO:0007669"/>
    <property type="project" value="InterPro"/>
</dbReference>
<sequence length="336" mass="38957">MNLDRLGQFLELRPLVFGIAYRMTGSVSDAEDIVQESFLRWENTKDETIHSPKAFLSTIATRLSLDTLRKAKNKRETYIGPWLPEPIPTTWDTEEPDMETLDLALLHLLEKLNPIERAVFILRESFDMDYKLISEAVGKSQDNCRQLLKRAKDSLKFGRKKFSPDKETKRKLLHNFLLASSKGQPELLLPFLKEEIVVWSDGGGKVHAARIPIFGRERAASFLIRTAKNPYLKESDLELYFTECNGAESVLVYKKDKPVYLRSFIMDENGIDSIFTVLNEDKMKAFENKRELLERKIIFPLEFFLLFPKSSLQNPVPPVWTKPLLKIVHWAILRKK</sequence>
<evidence type="ECO:0000313" key="3">
    <source>
        <dbReference type="EMBL" id="PJZ93928.1"/>
    </source>
</evidence>
<dbReference type="SUPFAM" id="SSF88659">
    <property type="entry name" value="Sigma3 and sigma4 domains of RNA polymerase sigma factors"/>
    <property type="match status" value="1"/>
</dbReference>
<dbReference type="GO" id="GO:0003677">
    <property type="term" value="F:DNA binding"/>
    <property type="evidence" value="ECO:0007669"/>
    <property type="project" value="InterPro"/>
</dbReference>
<feature type="domain" description="RNA polymerase sigma factor 70 region 4 type 2" evidence="2">
    <location>
        <begin position="103"/>
        <end position="153"/>
    </location>
</feature>
<accession>A0A2N0BBL7</accession>
<dbReference type="InterPro" id="IPR007627">
    <property type="entry name" value="RNA_pol_sigma70_r2"/>
</dbReference>
<dbReference type="Gene3D" id="1.10.10.10">
    <property type="entry name" value="Winged helix-like DNA-binding domain superfamily/Winged helix DNA-binding domain"/>
    <property type="match status" value="1"/>
</dbReference>
<evidence type="ECO:0000259" key="2">
    <source>
        <dbReference type="Pfam" id="PF08281"/>
    </source>
</evidence>
<dbReference type="OrthoDB" id="3211555at2"/>
<organism evidence="3">
    <name type="scientific">Leptospira ellisii</name>
    <dbReference type="NCBI Taxonomy" id="2023197"/>
    <lineage>
        <taxon>Bacteria</taxon>
        <taxon>Pseudomonadati</taxon>
        <taxon>Spirochaetota</taxon>
        <taxon>Spirochaetia</taxon>
        <taxon>Leptospirales</taxon>
        <taxon>Leptospiraceae</taxon>
        <taxon>Leptospira</taxon>
    </lineage>
</organism>
<dbReference type="EMBL" id="NPEF01000036">
    <property type="protein sequence ID" value="PJZ93928.1"/>
    <property type="molecule type" value="Genomic_DNA"/>
</dbReference>
<evidence type="ECO:0000259" key="1">
    <source>
        <dbReference type="Pfam" id="PF04542"/>
    </source>
</evidence>
<dbReference type="AlphaFoldDB" id="A0A2N0BK35"/>
<feature type="domain" description="RNA polymerase sigma-70 region 2" evidence="1">
    <location>
        <begin position="11"/>
        <end position="72"/>
    </location>
</feature>
<dbReference type="InterPro" id="IPR013325">
    <property type="entry name" value="RNA_pol_sigma_r2"/>
</dbReference>